<dbReference type="InterPro" id="IPR011059">
    <property type="entry name" value="Metal-dep_hydrolase_composite"/>
</dbReference>
<dbReference type="AlphaFoldDB" id="A0A844GNU6"/>
<feature type="binding site" evidence="7">
    <location>
        <begin position="213"/>
        <end position="214"/>
    </location>
    <ligand>
        <name>substrate</name>
    </ligand>
</feature>
<keyword evidence="2 8" id="KW-0479">Metal-binding</keyword>
<dbReference type="InterPro" id="IPR003764">
    <property type="entry name" value="GlcNAc_6-P_deAcase"/>
</dbReference>
<dbReference type="NCBIfam" id="TIGR00221">
    <property type="entry name" value="nagA"/>
    <property type="match status" value="1"/>
</dbReference>
<dbReference type="PANTHER" id="PTHR11113">
    <property type="entry name" value="N-ACETYLGLUCOSAMINE-6-PHOSPHATE DEACETYLASE"/>
    <property type="match status" value="1"/>
</dbReference>
<dbReference type="GO" id="GO:0046872">
    <property type="term" value="F:metal ion binding"/>
    <property type="evidence" value="ECO:0007669"/>
    <property type="project" value="UniProtKB-KW"/>
</dbReference>
<dbReference type="Proteomes" id="UP000437824">
    <property type="component" value="Unassembled WGS sequence"/>
</dbReference>
<reference evidence="10 11" key="1">
    <citation type="submission" date="2019-11" db="EMBL/GenBank/DDBJ databases">
        <title>Draft genome sequence of Blautia luti DSM 14534T, isolated from human stool.</title>
        <authorList>
            <person name="Ortiz R."/>
            <person name="Melis-Arcos F."/>
            <person name="Covarrubias P."/>
            <person name="Cardenas J.P."/>
            <person name="Perez-Donoso J."/>
            <person name="Almonacid D."/>
        </authorList>
    </citation>
    <scope>NUCLEOTIDE SEQUENCE [LARGE SCALE GENOMIC DNA]</scope>
    <source>
        <strain evidence="10 11">DSM 14534</strain>
    </source>
</reference>
<evidence type="ECO:0000256" key="1">
    <source>
        <dbReference type="ARBA" id="ARBA00010716"/>
    </source>
</evidence>
<feature type="binding site" evidence="7">
    <location>
        <position position="221"/>
    </location>
    <ligand>
        <name>substrate</name>
    </ligand>
</feature>
<feature type="binding site" evidence="8">
    <location>
        <position position="210"/>
    </location>
    <ligand>
        <name>Zn(2+)</name>
        <dbReference type="ChEBI" id="CHEBI:29105"/>
    </ligand>
</feature>
<feature type="binding site" evidence="7">
    <location>
        <position position="245"/>
    </location>
    <ligand>
        <name>substrate</name>
    </ligand>
</feature>
<comment type="similarity">
    <text evidence="1 5">Belongs to the metallo-dependent hydrolases superfamily. NagA family.</text>
</comment>
<dbReference type="Gene3D" id="3.20.20.140">
    <property type="entry name" value="Metal-dependent hydrolases"/>
    <property type="match status" value="1"/>
</dbReference>
<dbReference type="PIRSF" id="PIRSF038994">
    <property type="entry name" value="NagA"/>
    <property type="match status" value="1"/>
</dbReference>
<evidence type="ECO:0000256" key="6">
    <source>
        <dbReference type="PIRSR" id="PIRSR038994-1"/>
    </source>
</evidence>
<feature type="domain" description="Amidohydrolase-related" evidence="9">
    <location>
        <begin position="47"/>
        <end position="359"/>
    </location>
</feature>
<evidence type="ECO:0000256" key="5">
    <source>
        <dbReference type="PIRNR" id="PIRNR038994"/>
    </source>
</evidence>
<evidence type="ECO:0000256" key="3">
    <source>
        <dbReference type="ARBA" id="ARBA00022801"/>
    </source>
</evidence>
<evidence type="ECO:0000256" key="2">
    <source>
        <dbReference type="ARBA" id="ARBA00022723"/>
    </source>
</evidence>
<feature type="binding site" evidence="8">
    <location>
        <position position="189"/>
    </location>
    <ligand>
        <name>Zn(2+)</name>
        <dbReference type="ChEBI" id="CHEBI:29105"/>
    </ligand>
</feature>
<name>A0A844GNU6_9FIRM</name>
<keyword evidence="3 5" id="KW-0378">Hydrolase</keyword>
<dbReference type="Gene3D" id="2.30.40.10">
    <property type="entry name" value="Urease, subunit C, domain 1"/>
    <property type="match status" value="1"/>
</dbReference>
<dbReference type="SUPFAM" id="SSF51338">
    <property type="entry name" value="Composite domain of metallo-dependent hydrolases"/>
    <property type="match status" value="1"/>
</dbReference>
<dbReference type="InterPro" id="IPR032466">
    <property type="entry name" value="Metal_Hydrolase"/>
</dbReference>
<dbReference type="CDD" id="cd00854">
    <property type="entry name" value="NagA"/>
    <property type="match status" value="1"/>
</dbReference>
<dbReference type="InterPro" id="IPR006680">
    <property type="entry name" value="Amidohydro-rel"/>
</dbReference>
<organism evidence="10 11">
    <name type="scientific">Blautia luti DSM 14534 = JCM 17040</name>
    <dbReference type="NCBI Taxonomy" id="649762"/>
    <lineage>
        <taxon>Bacteria</taxon>
        <taxon>Bacillati</taxon>
        <taxon>Bacillota</taxon>
        <taxon>Clostridia</taxon>
        <taxon>Lachnospirales</taxon>
        <taxon>Lachnospiraceae</taxon>
        <taxon>Blautia</taxon>
    </lineage>
</organism>
<feature type="binding site" evidence="7">
    <location>
        <begin position="301"/>
        <end position="303"/>
    </location>
    <ligand>
        <name>substrate</name>
    </ligand>
</feature>
<feature type="binding site" evidence="7">
    <location>
        <position position="135"/>
    </location>
    <ligand>
        <name>substrate</name>
    </ligand>
</feature>
<evidence type="ECO:0000256" key="7">
    <source>
        <dbReference type="PIRSR" id="PIRSR038994-2"/>
    </source>
</evidence>
<comment type="cofactor">
    <cofactor evidence="8">
        <name>a divalent metal cation</name>
        <dbReference type="ChEBI" id="CHEBI:60240"/>
    </cofactor>
    <text evidence="8">Binds 1 divalent metal cation per subunit.</text>
</comment>
<gene>
    <name evidence="10" type="primary">nagA</name>
    <name evidence="10" type="ORF">GKZ57_11735</name>
</gene>
<proteinExistence type="inferred from homology"/>
<feature type="active site" description="Proton donor/acceptor" evidence="6">
    <location>
        <position position="268"/>
    </location>
</feature>
<evidence type="ECO:0000259" key="9">
    <source>
        <dbReference type="Pfam" id="PF01979"/>
    </source>
</evidence>
<dbReference type="PANTHER" id="PTHR11113:SF14">
    <property type="entry name" value="N-ACETYLGLUCOSAMINE-6-PHOSPHATE DEACETYLASE"/>
    <property type="match status" value="1"/>
</dbReference>
<dbReference type="GO" id="GO:0008448">
    <property type="term" value="F:N-acetylglucosamine-6-phosphate deacetylase activity"/>
    <property type="evidence" value="ECO:0007669"/>
    <property type="project" value="UniProtKB-EC"/>
</dbReference>
<dbReference type="GO" id="GO:0006046">
    <property type="term" value="P:N-acetylglucosamine catabolic process"/>
    <property type="evidence" value="ECO:0007669"/>
    <property type="project" value="TreeGrafter"/>
</dbReference>
<dbReference type="EMBL" id="WMBC01000009">
    <property type="protein sequence ID" value="MTD61907.1"/>
    <property type="molecule type" value="Genomic_DNA"/>
</dbReference>
<sequence>MIITNGKVFQEDGSYKVMDLYVENGRLVSSPEEVTDKTQLDAAGLKVLPGLVDIHSHGAKRHDFSDADTGGLKVILQYEKSQGVTSYCPTSMTLPKEELLAIFQTAADVEQDDTCAHIVGINMEGPFLDPAKKGAHVEGYIRKPDVEFFRECNKAANGMIKVVTLAPNMEGAEEFIKELHDEVVISLGHTGADYDCAAKAMKEGALHVTHLYNAMNPMGHRAPGMIGAAADNEECMVELIGDGIHIHPVTVRNTFRLFGPERVVLISDSMMATGMENGTYELGGQEVTMKDRKATLADGTIAGSATNLFECMKCVISMGVPEGEAILAATRNPAKSIGIYEETGSLTPGKRADIVLADDNLNIVKVL</sequence>
<accession>A0A844GNU6</accession>
<keyword evidence="4 5" id="KW-0119">Carbohydrate metabolism</keyword>
<dbReference type="SUPFAM" id="SSF51556">
    <property type="entry name" value="Metallo-dependent hydrolases"/>
    <property type="match status" value="1"/>
</dbReference>
<comment type="caution">
    <text evidence="10">The sequence shown here is derived from an EMBL/GenBank/DDBJ whole genome shotgun (WGS) entry which is preliminary data.</text>
</comment>
<evidence type="ECO:0000256" key="4">
    <source>
        <dbReference type="ARBA" id="ARBA00023277"/>
    </source>
</evidence>
<dbReference type="EC" id="3.5.1.25" evidence="10"/>
<dbReference type="RefSeq" id="WP_154780596.1">
    <property type="nucleotide sequence ID" value="NZ_WMBC01000009.1"/>
</dbReference>
<evidence type="ECO:0000313" key="11">
    <source>
        <dbReference type="Proteomes" id="UP000437824"/>
    </source>
</evidence>
<feature type="binding site" evidence="8">
    <location>
        <position position="124"/>
    </location>
    <ligand>
        <name>Zn(2+)</name>
        <dbReference type="ChEBI" id="CHEBI:29105"/>
    </ligand>
</feature>
<evidence type="ECO:0000313" key="10">
    <source>
        <dbReference type="EMBL" id="MTD61907.1"/>
    </source>
</evidence>
<protein>
    <submittedName>
        <fullName evidence="10">N-acetylglucosamine-6-phosphate deacetylase</fullName>
        <ecNumber evidence="10">3.5.1.25</ecNumber>
    </submittedName>
</protein>
<dbReference type="Pfam" id="PF01979">
    <property type="entry name" value="Amidohydro_1"/>
    <property type="match status" value="1"/>
</dbReference>
<evidence type="ECO:0000256" key="8">
    <source>
        <dbReference type="PIRSR" id="PIRSR038994-3"/>
    </source>
</evidence>